<organism evidence="1 2">
    <name type="scientific">Apolygus lucorum</name>
    <name type="common">Small green plant bug</name>
    <name type="synonym">Lygocoris lucorum</name>
    <dbReference type="NCBI Taxonomy" id="248454"/>
    <lineage>
        <taxon>Eukaryota</taxon>
        <taxon>Metazoa</taxon>
        <taxon>Ecdysozoa</taxon>
        <taxon>Arthropoda</taxon>
        <taxon>Hexapoda</taxon>
        <taxon>Insecta</taxon>
        <taxon>Pterygota</taxon>
        <taxon>Neoptera</taxon>
        <taxon>Paraneoptera</taxon>
        <taxon>Hemiptera</taxon>
        <taxon>Heteroptera</taxon>
        <taxon>Panheteroptera</taxon>
        <taxon>Cimicomorpha</taxon>
        <taxon>Miridae</taxon>
        <taxon>Mirini</taxon>
        <taxon>Apolygus</taxon>
    </lineage>
</organism>
<evidence type="ECO:0000313" key="2">
    <source>
        <dbReference type="Proteomes" id="UP000466442"/>
    </source>
</evidence>
<proteinExistence type="predicted"/>
<evidence type="ECO:0000313" key="1">
    <source>
        <dbReference type="EMBL" id="KAF6208308.1"/>
    </source>
</evidence>
<dbReference type="AlphaFoldDB" id="A0A8S9XJ72"/>
<dbReference type="EMBL" id="WIXP02000007">
    <property type="protein sequence ID" value="KAF6208308.1"/>
    <property type="molecule type" value="Genomic_DNA"/>
</dbReference>
<protein>
    <submittedName>
        <fullName evidence="1">Uncharacterized protein</fullName>
    </submittedName>
</protein>
<accession>A0A8S9XJ72</accession>
<reference evidence="1" key="1">
    <citation type="journal article" date="2021" name="Mol. Ecol. Resour.">
        <title>Apolygus lucorum genome provides insights into omnivorousness and mesophyll feeding.</title>
        <authorList>
            <person name="Liu Y."/>
            <person name="Liu H."/>
            <person name="Wang H."/>
            <person name="Huang T."/>
            <person name="Liu B."/>
            <person name="Yang B."/>
            <person name="Yin L."/>
            <person name="Li B."/>
            <person name="Zhang Y."/>
            <person name="Zhang S."/>
            <person name="Jiang F."/>
            <person name="Zhang X."/>
            <person name="Ren Y."/>
            <person name="Wang B."/>
            <person name="Wang S."/>
            <person name="Lu Y."/>
            <person name="Wu K."/>
            <person name="Fan W."/>
            <person name="Wang G."/>
        </authorList>
    </citation>
    <scope>NUCLEOTIDE SEQUENCE</scope>
    <source>
        <strain evidence="1">12Hb</strain>
    </source>
</reference>
<name>A0A8S9XJ72_APOLU</name>
<gene>
    <name evidence="1" type="ORF">GE061_016762</name>
</gene>
<sequence length="275" mass="31057">MLTYKTIDALINEQITVSDDIIDKIQKISAVDVAESNLTMTIPKCTELSITCTSKTPLFNLDPKELLTHYTRTFLVPSMRNAVCIVLKEYLYDKEETGRFEFSVLVYAFTKGYLNNFMLHLVNDGAFDVILHYTNNKALPLDFKSVLGDDVTEKWFVNDATNFLFCKATGKYKPTLPENRSERSIKQHCSLVTRISKQLGYNSLKHVGRFKGGYGPLSFIVSESGPNHIKNIVNSSSHDDDKLYEVESASERCLIGAPVDTGSIYLSIIEELFHL</sequence>
<dbReference type="Proteomes" id="UP000466442">
    <property type="component" value="Unassembled WGS sequence"/>
</dbReference>
<keyword evidence="2" id="KW-1185">Reference proteome</keyword>
<comment type="caution">
    <text evidence="1">The sequence shown here is derived from an EMBL/GenBank/DDBJ whole genome shotgun (WGS) entry which is preliminary data.</text>
</comment>